<dbReference type="STRING" id="1196324.A374_14410"/>
<accession>I8UCA1</accession>
<comment type="caution">
    <text evidence="3">The sequence shown here is derived from an EMBL/GenBank/DDBJ whole genome shotgun (WGS) entry which is preliminary data.</text>
</comment>
<evidence type="ECO:0000313" key="4">
    <source>
        <dbReference type="Proteomes" id="UP000004080"/>
    </source>
</evidence>
<dbReference type="Gene3D" id="3.30.750.24">
    <property type="entry name" value="STAS domain"/>
    <property type="match status" value="1"/>
</dbReference>
<dbReference type="RefSeq" id="WP_007202960.1">
    <property type="nucleotide sequence ID" value="NZ_AKKV01000031.1"/>
</dbReference>
<dbReference type="InterPro" id="IPR002645">
    <property type="entry name" value="STAS_dom"/>
</dbReference>
<dbReference type="SUPFAM" id="SSF52091">
    <property type="entry name" value="SpoIIaa-like"/>
    <property type="match status" value="1"/>
</dbReference>
<gene>
    <name evidence="3" type="ORF">A374_14410</name>
</gene>
<dbReference type="CDD" id="cd07041">
    <property type="entry name" value="STAS_RsbR_RsbS_like"/>
    <property type="match status" value="1"/>
</dbReference>
<protein>
    <submittedName>
        <fullName evidence="3">Positive regulator of sigma-B activity</fullName>
    </submittedName>
</protein>
<evidence type="ECO:0000313" key="3">
    <source>
        <dbReference type="EMBL" id="EIT84530.1"/>
    </source>
</evidence>
<dbReference type="PANTHER" id="PTHR33745:SF3">
    <property type="entry name" value="RSBT CO-ANTAGONIST PROTEIN RSBRC"/>
    <property type="match status" value="1"/>
</dbReference>
<dbReference type="EMBL" id="AKKV01000031">
    <property type="protein sequence ID" value="EIT84530.1"/>
    <property type="molecule type" value="Genomic_DNA"/>
</dbReference>
<evidence type="ECO:0000259" key="2">
    <source>
        <dbReference type="PROSITE" id="PS50801"/>
    </source>
</evidence>
<sequence length="277" mass="31268">MNTSIKELGKRIMDNGTRLAESVTEDRKAKGIFSQDAKEEELLFMWRVELFQQIGEALVKQSASLETTFLEWGRKAGRYAVKLSLSLEEALDSVRIYRERIWSFVEEEVKRANYDNNAVIEAVRRVDPLLDLVVHTFSITYVEHNNALLTVARQALEELSVPVVKLAHHIGVLPLIGVIDTHRCKLIMETTTSQCLELKVEHLYIDLSGVPIIDTMVAQNLFRVLASLQLLGIAVTLTGMRPELVQTVIALGIDFKHVSIEGTLHQALEKHRTFPGN</sequence>
<dbReference type="Pfam" id="PF01740">
    <property type="entry name" value="STAS"/>
    <property type="match status" value="1"/>
</dbReference>
<dbReference type="PANTHER" id="PTHR33745">
    <property type="entry name" value="RSBT ANTAGONIST PROTEIN RSBS-RELATED"/>
    <property type="match status" value="1"/>
</dbReference>
<reference evidence="3 4" key="1">
    <citation type="journal article" date="2012" name="J. Bacteriol.">
        <title>Genome of Bacillus macauensis ZFHKF-1, a Long-Chain-Forming Bacterium.</title>
        <authorList>
            <person name="Cai L."/>
            <person name="Zhang T."/>
        </authorList>
    </citation>
    <scope>NUCLEOTIDE SEQUENCE [LARGE SCALE GENOMIC DNA]</scope>
    <source>
        <strain evidence="3 4">ZFHKF-1</strain>
    </source>
</reference>
<keyword evidence="1" id="KW-0597">Phosphoprotein</keyword>
<proteinExistence type="predicted"/>
<evidence type="ECO:0000256" key="1">
    <source>
        <dbReference type="ARBA" id="ARBA00022553"/>
    </source>
</evidence>
<dbReference type="Proteomes" id="UP000004080">
    <property type="component" value="Unassembled WGS sequence"/>
</dbReference>
<dbReference type="AlphaFoldDB" id="I8UCA1"/>
<keyword evidence="4" id="KW-1185">Reference proteome</keyword>
<dbReference type="InterPro" id="IPR051932">
    <property type="entry name" value="Bact_StressResp_Reg"/>
</dbReference>
<dbReference type="InterPro" id="IPR036513">
    <property type="entry name" value="STAS_dom_sf"/>
</dbReference>
<name>I8UCA1_9BACL</name>
<dbReference type="eggNOG" id="COG1366">
    <property type="taxonomic scope" value="Bacteria"/>
</dbReference>
<dbReference type="PROSITE" id="PS50801">
    <property type="entry name" value="STAS"/>
    <property type="match status" value="1"/>
</dbReference>
<feature type="domain" description="STAS" evidence="2">
    <location>
        <begin position="160"/>
        <end position="271"/>
    </location>
</feature>
<organism evidence="3 4">
    <name type="scientific">Fictibacillus macauensis ZFHKF-1</name>
    <dbReference type="NCBI Taxonomy" id="1196324"/>
    <lineage>
        <taxon>Bacteria</taxon>
        <taxon>Bacillati</taxon>
        <taxon>Bacillota</taxon>
        <taxon>Bacilli</taxon>
        <taxon>Bacillales</taxon>
        <taxon>Fictibacillaceae</taxon>
        <taxon>Fictibacillus</taxon>
    </lineage>
</organism>
<dbReference type="PATRIC" id="fig|1196324.3.peg.2946"/>